<comment type="similarity">
    <text evidence="4">Belongs to the venom Kunitz-type family. 01 (intermediate) subfamily.</text>
</comment>
<evidence type="ECO:0000256" key="2">
    <source>
        <dbReference type="ARBA" id="ARBA00022900"/>
    </source>
</evidence>
<dbReference type="Gene3D" id="4.10.410.10">
    <property type="entry name" value="Pancreatic trypsin inhibitor Kunitz domain"/>
    <property type="match status" value="1"/>
</dbReference>
<evidence type="ECO:0000313" key="8">
    <source>
        <dbReference type="EMBL" id="JAC23711.1"/>
    </source>
</evidence>
<protein>
    <submittedName>
        <fullName evidence="8">Putative tick kunitz 81</fullName>
    </submittedName>
</protein>
<evidence type="ECO:0000256" key="6">
    <source>
        <dbReference type="SAM" id="SignalP"/>
    </source>
</evidence>
<evidence type="ECO:0000256" key="3">
    <source>
        <dbReference type="ARBA" id="ARBA00023157"/>
    </source>
</evidence>
<dbReference type="PRINTS" id="PR00759">
    <property type="entry name" value="BASICPTASE"/>
</dbReference>
<comment type="function">
    <text evidence="5">Serine protease inhibitor that inhibits trypsin at a molar ratio of 1:1.</text>
</comment>
<dbReference type="SMART" id="SM00131">
    <property type="entry name" value="KU"/>
    <property type="match status" value="1"/>
</dbReference>
<proteinExistence type="evidence at transcript level"/>
<evidence type="ECO:0000256" key="5">
    <source>
        <dbReference type="ARBA" id="ARBA00093388"/>
    </source>
</evidence>
<keyword evidence="2" id="KW-0722">Serine protease inhibitor</keyword>
<dbReference type="PANTHER" id="PTHR47247">
    <property type="entry name" value="KUNITZ-TYPE PROTEASE INHIBITOR 2"/>
    <property type="match status" value="1"/>
</dbReference>
<dbReference type="PANTHER" id="PTHR47247:SF1">
    <property type="entry name" value="KUNITZ-TYPE PROTEASE INHIBITOR 2"/>
    <property type="match status" value="1"/>
</dbReference>
<keyword evidence="3" id="KW-1015">Disulfide bond</keyword>
<dbReference type="EMBL" id="GBBK01000771">
    <property type="protein sequence ID" value="JAC23711.1"/>
    <property type="molecule type" value="mRNA"/>
</dbReference>
<evidence type="ECO:0000256" key="4">
    <source>
        <dbReference type="ARBA" id="ARBA00049646"/>
    </source>
</evidence>
<dbReference type="PROSITE" id="PS50279">
    <property type="entry name" value="BPTI_KUNITZ_2"/>
    <property type="match status" value="1"/>
</dbReference>
<dbReference type="InterPro" id="IPR020901">
    <property type="entry name" value="Prtase_inh_Kunz-CS"/>
</dbReference>
<dbReference type="PROSITE" id="PS00280">
    <property type="entry name" value="BPTI_KUNITZ_1"/>
    <property type="match status" value="1"/>
</dbReference>
<dbReference type="GO" id="GO:0004867">
    <property type="term" value="F:serine-type endopeptidase inhibitor activity"/>
    <property type="evidence" value="ECO:0007669"/>
    <property type="project" value="UniProtKB-KW"/>
</dbReference>
<dbReference type="InterPro" id="IPR002223">
    <property type="entry name" value="Kunitz_BPTI"/>
</dbReference>
<dbReference type="AlphaFoldDB" id="A0A023FPP9"/>
<dbReference type="InterPro" id="IPR036880">
    <property type="entry name" value="Kunitz_BPTI_sf"/>
</dbReference>
<sequence length="101" mass="11643">MRVLLVAALLFTAYASLFDEEEEEFYGVTICADPEKKAECKELCRQDMDDGPCRARIPRYWFNGRSCQLFFYGGCEGNNNNFDSKEDCMNACGKHAYKRLN</sequence>
<feature type="chain" id="PRO_5013153113" evidence="6">
    <location>
        <begin position="16"/>
        <end position="101"/>
    </location>
</feature>
<evidence type="ECO:0000256" key="1">
    <source>
        <dbReference type="ARBA" id="ARBA00022690"/>
    </source>
</evidence>
<name>A0A023FPP9_AMBCJ</name>
<dbReference type="Pfam" id="PF00014">
    <property type="entry name" value="Kunitz_BPTI"/>
    <property type="match status" value="1"/>
</dbReference>
<evidence type="ECO:0000259" key="7">
    <source>
        <dbReference type="PROSITE" id="PS50279"/>
    </source>
</evidence>
<reference evidence="8" key="1">
    <citation type="submission" date="2014-03" db="EMBL/GenBank/DDBJ databases">
        <title>The sialotranscriptome of Amblyomma triste, Amblyomma parvum and Amblyomma cajennense ticks, uncovered by 454-based RNA-seq.</title>
        <authorList>
            <person name="Garcia G.R."/>
            <person name="Gardinassi L.G."/>
            <person name="Ribeiro J.M."/>
            <person name="Anatriello E."/>
            <person name="Ferreira B.R."/>
            <person name="Moreira H.N."/>
            <person name="Mafra C."/>
            <person name="Olegario M.M."/>
            <person name="Szabo P.J."/>
            <person name="Miranda-Santos I.K."/>
            <person name="Maruyama S.R."/>
        </authorList>
    </citation>
    <scope>NUCLEOTIDE SEQUENCE</scope>
    <source>
        <strain evidence="8">Uberlandia</strain>
        <tissue evidence="8">Salivary glands</tissue>
    </source>
</reference>
<keyword evidence="1" id="KW-0646">Protease inhibitor</keyword>
<dbReference type="SUPFAM" id="SSF57362">
    <property type="entry name" value="BPTI-like"/>
    <property type="match status" value="1"/>
</dbReference>
<keyword evidence="6" id="KW-0732">Signal</keyword>
<feature type="signal peptide" evidence="6">
    <location>
        <begin position="1"/>
        <end position="15"/>
    </location>
</feature>
<organism evidence="8">
    <name type="scientific">Amblyomma cajennense</name>
    <name type="common">Cayenne tick</name>
    <name type="synonym">Acarus cajennensis</name>
    <dbReference type="NCBI Taxonomy" id="34607"/>
    <lineage>
        <taxon>Eukaryota</taxon>
        <taxon>Metazoa</taxon>
        <taxon>Ecdysozoa</taxon>
        <taxon>Arthropoda</taxon>
        <taxon>Chelicerata</taxon>
        <taxon>Arachnida</taxon>
        <taxon>Acari</taxon>
        <taxon>Parasitiformes</taxon>
        <taxon>Ixodida</taxon>
        <taxon>Ixodoidea</taxon>
        <taxon>Ixodidae</taxon>
        <taxon>Amblyomminae</taxon>
        <taxon>Amblyomma</taxon>
    </lineage>
</organism>
<dbReference type="CDD" id="cd00109">
    <property type="entry name" value="Kunitz-type"/>
    <property type="match status" value="1"/>
</dbReference>
<accession>A0A023FPP9</accession>
<feature type="domain" description="BPTI/Kunitz inhibitor" evidence="7">
    <location>
        <begin position="44"/>
        <end position="92"/>
    </location>
</feature>